<dbReference type="RefSeq" id="WP_013054185.1">
    <property type="nucleotide sequence ID" value="NC_014014.1"/>
</dbReference>
<protein>
    <recommendedName>
        <fullName evidence="3">phosphoenolpyruvate--glycerone phosphotransferase</fullName>
        <ecNumber evidence="3">2.7.1.121</ecNumber>
    </recommendedName>
</protein>
<dbReference type="PANTHER" id="PTHR38594:SF1">
    <property type="entry name" value="PEP-DEPENDENT DIHYDROXYACETONE KINASE, PHOSPHORYL DONOR SUBUNIT DHAM"/>
    <property type="match status" value="1"/>
</dbReference>
<name>D5E5M1_MYCCM</name>
<proteinExistence type="predicted"/>
<dbReference type="Pfam" id="PF03610">
    <property type="entry name" value="EIIA-man"/>
    <property type="match status" value="1"/>
</dbReference>
<dbReference type="STRING" id="512564.MCRO_0435"/>
<evidence type="ECO:0000256" key="1">
    <source>
        <dbReference type="ARBA" id="ARBA00001113"/>
    </source>
</evidence>
<evidence type="ECO:0000256" key="3">
    <source>
        <dbReference type="ARBA" id="ARBA00012095"/>
    </source>
</evidence>
<dbReference type="HOGENOM" id="CLU_045361_2_1_14"/>
<dbReference type="SUPFAM" id="SSF53062">
    <property type="entry name" value="PTS system fructose IIA component-like"/>
    <property type="match status" value="1"/>
</dbReference>
<evidence type="ECO:0000259" key="6">
    <source>
        <dbReference type="PROSITE" id="PS51096"/>
    </source>
</evidence>
<evidence type="ECO:0000313" key="7">
    <source>
        <dbReference type="EMBL" id="ADE19408.1"/>
    </source>
</evidence>
<comment type="function">
    <text evidence="2">Component of the dihydroxyacetone kinase complex, which is responsible for the phosphoenolpyruvate (PEP)-dependent phosphorylation of dihydroxyacetone. DhaM serves as the phosphoryl donor. Is phosphorylated by phosphoenolpyruvate in an EI- and HPr-dependent reaction, and a phosphorelay system on histidine residues finally leads to phosphoryl transfer to DhaL and dihydroxyacetone.</text>
</comment>
<dbReference type="EC" id="2.7.1.121" evidence="3"/>
<organism evidence="7 8">
    <name type="scientific">Mycoplasma crocodyli (strain ATCC 51981 / MP145)</name>
    <dbReference type="NCBI Taxonomy" id="512564"/>
    <lineage>
        <taxon>Bacteria</taxon>
        <taxon>Bacillati</taxon>
        <taxon>Mycoplasmatota</taxon>
        <taxon>Mollicutes</taxon>
        <taxon>Mycoplasmataceae</taxon>
        <taxon>Mycoplasma</taxon>
    </lineage>
</organism>
<dbReference type="GO" id="GO:0016020">
    <property type="term" value="C:membrane"/>
    <property type="evidence" value="ECO:0007669"/>
    <property type="project" value="InterPro"/>
</dbReference>
<feature type="domain" description="PTS EIIA type-4" evidence="6">
    <location>
        <begin position="1"/>
        <end position="131"/>
    </location>
</feature>
<dbReference type="GO" id="GO:0019563">
    <property type="term" value="P:glycerol catabolic process"/>
    <property type="evidence" value="ECO:0007669"/>
    <property type="project" value="InterPro"/>
</dbReference>
<dbReference type="NCBIfam" id="TIGR02364">
    <property type="entry name" value="dha_pts"/>
    <property type="match status" value="1"/>
</dbReference>
<evidence type="ECO:0000256" key="2">
    <source>
        <dbReference type="ARBA" id="ARBA00002788"/>
    </source>
</evidence>
<comment type="subunit">
    <text evidence="5">Homodimer. The dihydroxyacetone kinase complex is composed of a homodimer of DhaM, a homodimer of DhaK and the subunit DhaL.</text>
</comment>
<dbReference type="InterPro" id="IPR039643">
    <property type="entry name" value="DhaM"/>
</dbReference>
<evidence type="ECO:0000256" key="4">
    <source>
        <dbReference type="ARBA" id="ARBA00022679"/>
    </source>
</evidence>
<dbReference type="eggNOG" id="COG3412">
    <property type="taxonomic scope" value="Bacteria"/>
</dbReference>
<keyword evidence="8" id="KW-1185">Reference proteome</keyword>
<dbReference type="InterPro" id="IPR036662">
    <property type="entry name" value="PTS_EIIA_man-typ_sf"/>
</dbReference>
<reference evidence="8" key="1">
    <citation type="submission" date="2010-03" db="EMBL/GenBank/DDBJ databases">
        <title>The complete genome of Mycoplasma crocodyli MP145.</title>
        <authorList>
            <person name="Glass J.I."/>
            <person name="Durkin A.S."/>
            <person name="Hostetler J."/>
            <person name="Jackson J."/>
            <person name="Johnson J."/>
            <person name="May M.A."/>
            <person name="Paralanov V."/>
            <person name="Radune D."/>
            <person name="Szczypinski B."/>
            <person name="Brown D.R."/>
        </authorList>
    </citation>
    <scope>NUCLEOTIDE SEQUENCE [LARGE SCALE GENOMIC DNA]</scope>
    <source>
        <strain evidence="8">ATCC 51981 / MP145</strain>
    </source>
</reference>
<dbReference type="Gene3D" id="3.40.50.510">
    <property type="entry name" value="Phosphotransferase system, mannose-type IIA component"/>
    <property type="match status" value="1"/>
</dbReference>
<dbReference type="PROSITE" id="PS51096">
    <property type="entry name" value="PTS_EIIA_TYPE_4"/>
    <property type="match status" value="1"/>
</dbReference>
<reference evidence="7 8" key="3">
    <citation type="journal article" date="2011" name="J. Bacteriol.">
        <title>Genome sequences of Mycoplasma alligatoris A21JP2T and Mycoplasma crocodyli MP145T.</title>
        <authorList>
            <person name="Brown D.R."/>
            <person name="Farmerie W.G."/>
            <person name="May M."/>
            <person name="Benders G.A."/>
            <person name="Durkin A.S."/>
            <person name="Hlavinka K."/>
            <person name="Hostetler J."/>
            <person name="Jackson J."/>
            <person name="Johnson J."/>
            <person name="Miller R.H."/>
            <person name="Paralanov V."/>
            <person name="Radune D."/>
            <person name="Szczypinski B."/>
            <person name="Glass J.I."/>
        </authorList>
    </citation>
    <scope>NUCLEOTIDE SEQUENCE [LARGE SCALE GENOMIC DNA]</scope>
    <source>
        <strain evidence="8">ATCC 51981 / MP145</strain>
    </source>
</reference>
<dbReference type="InterPro" id="IPR012844">
    <property type="entry name" value="DhaM_N"/>
</dbReference>
<dbReference type="PANTHER" id="PTHR38594">
    <property type="entry name" value="PEP-DEPENDENT DIHYDROXYACETONE KINASE, PHOSPHORYL DONOR SUBUNIT DHAM"/>
    <property type="match status" value="1"/>
</dbReference>
<gene>
    <name evidence="7" type="primary">dhaM</name>
    <name evidence="7" type="ordered locus">MCRO_0435</name>
</gene>
<dbReference type="Proteomes" id="UP000001845">
    <property type="component" value="Chromosome"/>
</dbReference>
<dbReference type="GO" id="GO:0009401">
    <property type="term" value="P:phosphoenolpyruvate-dependent sugar phosphotransferase system"/>
    <property type="evidence" value="ECO:0007669"/>
    <property type="project" value="InterPro"/>
</dbReference>
<dbReference type="EMBL" id="CP001991">
    <property type="protein sequence ID" value="ADE19408.1"/>
    <property type="molecule type" value="Genomic_DNA"/>
</dbReference>
<keyword evidence="7" id="KW-0418">Kinase</keyword>
<dbReference type="KEGG" id="mcd:MCRO_0435"/>
<accession>D5E5M1</accession>
<evidence type="ECO:0000256" key="5">
    <source>
        <dbReference type="ARBA" id="ARBA00046577"/>
    </source>
</evidence>
<dbReference type="GO" id="GO:0047324">
    <property type="term" value="F:phosphoenolpyruvate-glycerone phosphotransferase activity"/>
    <property type="evidence" value="ECO:0007669"/>
    <property type="project" value="UniProtKB-EC"/>
</dbReference>
<sequence length="131" mass="14407">MVNILIISHSQNLAKGVFELASEMKSSDFKFEYLGGTKEGKIGSDGDVVSQKIQSLITDNNELLIIADLGSSIMNSEMAIDFDLDDEQKKRVILAKTPFVESALISVVQAGFATSVKELYTMLLNEFPEIK</sequence>
<dbReference type="OrthoDB" id="7065393at2"/>
<evidence type="ECO:0000313" key="8">
    <source>
        <dbReference type="Proteomes" id="UP000001845"/>
    </source>
</evidence>
<dbReference type="AlphaFoldDB" id="D5E5M1"/>
<keyword evidence="4 7" id="KW-0808">Transferase</keyword>
<comment type="catalytic activity">
    <reaction evidence="1">
        <text>dihydroxyacetone + phosphoenolpyruvate = dihydroxyacetone phosphate + pyruvate</text>
        <dbReference type="Rhea" id="RHEA:18381"/>
        <dbReference type="ChEBI" id="CHEBI:15361"/>
        <dbReference type="ChEBI" id="CHEBI:16016"/>
        <dbReference type="ChEBI" id="CHEBI:57642"/>
        <dbReference type="ChEBI" id="CHEBI:58702"/>
        <dbReference type="EC" id="2.7.1.121"/>
    </reaction>
</comment>
<dbReference type="InterPro" id="IPR004701">
    <property type="entry name" value="PTS_EIIA_man-typ"/>
</dbReference>
<reference key="2">
    <citation type="submission" date="2010-03" db="EMBL/GenBank/DDBJ databases">
        <authorList>
            <person name="Ma Z."/>
            <person name="Wang X."/>
            <person name="Liu H."/>
        </authorList>
    </citation>
    <scope>NUCLEOTIDE SEQUENCE</scope>
    <source>
        <strain>MP145</strain>
    </source>
</reference>